<dbReference type="InterPro" id="IPR022882">
    <property type="entry name" value="tRNA_adenine-N6_MeTrfase"/>
</dbReference>
<dbReference type="PANTHER" id="PTHR47739:SF1">
    <property type="entry name" value="TRNA1(VAL) (ADENINE(37)-N6)-METHYLTRANSFERASE"/>
    <property type="match status" value="1"/>
</dbReference>
<dbReference type="HAMAP" id="MF_01872">
    <property type="entry name" value="tRNA_methyltr_YfiC"/>
    <property type="match status" value="1"/>
</dbReference>
<dbReference type="InterPro" id="IPR002052">
    <property type="entry name" value="DNA_methylase_N6_adenine_CS"/>
</dbReference>
<dbReference type="GO" id="GO:0032259">
    <property type="term" value="P:methylation"/>
    <property type="evidence" value="ECO:0007669"/>
    <property type="project" value="UniProtKB-KW"/>
</dbReference>
<evidence type="ECO:0000256" key="3">
    <source>
        <dbReference type="ARBA" id="ARBA00022679"/>
    </source>
</evidence>
<keyword evidence="3 6" id="KW-0808">Transferase</keyword>
<dbReference type="PRINTS" id="PR00507">
    <property type="entry name" value="N12N6MTFRASE"/>
</dbReference>
<dbReference type="RefSeq" id="WP_132299960.1">
    <property type="nucleotide sequence ID" value="NZ_CP170642.1"/>
</dbReference>
<comment type="catalytic activity">
    <reaction evidence="6">
        <text>adenosine(37) in tRNA1(Val) + S-adenosyl-L-methionine = N(6)-methyladenosine(37) in tRNA1(Val) + S-adenosyl-L-homocysteine + H(+)</text>
        <dbReference type="Rhea" id="RHEA:43160"/>
        <dbReference type="Rhea" id="RHEA-COMP:10369"/>
        <dbReference type="Rhea" id="RHEA-COMP:10370"/>
        <dbReference type="ChEBI" id="CHEBI:15378"/>
        <dbReference type="ChEBI" id="CHEBI:57856"/>
        <dbReference type="ChEBI" id="CHEBI:59789"/>
        <dbReference type="ChEBI" id="CHEBI:74411"/>
        <dbReference type="ChEBI" id="CHEBI:74449"/>
        <dbReference type="EC" id="2.1.1.223"/>
    </reaction>
</comment>
<comment type="caution">
    <text evidence="8">The sequence shown here is derived from an EMBL/GenBank/DDBJ whole genome shotgun (WGS) entry which is preliminary data.</text>
</comment>
<dbReference type="InterPro" id="IPR029063">
    <property type="entry name" value="SAM-dependent_MTases_sf"/>
</dbReference>
<dbReference type="GO" id="GO:0003676">
    <property type="term" value="F:nucleic acid binding"/>
    <property type="evidence" value="ECO:0007669"/>
    <property type="project" value="InterPro"/>
</dbReference>
<evidence type="ECO:0000256" key="2">
    <source>
        <dbReference type="ARBA" id="ARBA00022603"/>
    </source>
</evidence>
<dbReference type="Gene3D" id="3.40.50.150">
    <property type="entry name" value="Vaccinia Virus protein VP39"/>
    <property type="match status" value="1"/>
</dbReference>
<evidence type="ECO:0000256" key="6">
    <source>
        <dbReference type="HAMAP-Rule" id="MF_01872"/>
    </source>
</evidence>
<dbReference type="CDD" id="cd02440">
    <property type="entry name" value="AdoMet_MTases"/>
    <property type="match status" value="1"/>
</dbReference>
<dbReference type="EMBL" id="SMGJ01000001">
    <property type="protein sequence ID" value="TCK71301.1"/>
    <property type="molecule type" value="Genomic_DNA"/>
</dbReference>
<dbReference type="Proteomes" id="UP000295496">
    <property type="component" value="Unassembled WGS sequence"/>
</dbReference>
<gene>
    <name evidence="8" type="ORF">EV692_0371</name>
</gene>
<dbReference type="InterPro" id="IPR025714">
    <property type="entry name" value="Methyltranfer_dom"/>
</dbReference>
<dbReference type="PANTHER" id="PTHR47739">
    <property type="entry name" value="TRNA1(VAL) (ADENINE(37)-N6)-METHYLTRANSFERASE"/>
    <property type="match status" value="1"/>
</dbReference>
<evidence type="ECO:0000313" key="9">
    <source>
        <dbReference type="Proteomes" id="UP000295496"/>
    </source>
</evidence>
<comment type="function">
    <text evidence="6">Specifically methylates the adenine in position 37 of tRNA(1)(Val) (anticodon cmo5UAC).</text>
</comment>
<accession>A0A4V2PUN9</accession>
<dbReference type="InterPro" id="IPR050210">
    <property type="entry name" value="tRNA_Adenine-N(6)_MTase"/>
</dbReference>
<protein>
    <recommendedName>
        <fullName evidence="6">tRNA1(Val) (adenine(37)-N6)-methyltransferase</fullName>
        <ecNumber evidence="6">2.1.1.223</ecNumber>
    </recommendedName>
    <alternativeName>
        <fullName evidence="6">tRNA m6A37 methyltransferase</fullName>
    </alternativeName>
</protein>
<dbReference type="Pfam" id="PF13847">
    <property type="entry name" value="Methyltransf_31"/>
    <property type="match status" value="1"/>
</dbReference>
<evidence type="ECO:0000259" key="7">
    <source>
        <dbReference type="Pfam" id="PF13847"/>
    </source>
</evidence>
<sequence length="236" mass="27323">MSGFCFKQFRIQHDKCAMKVGTDGILLGAWADIHHAKRICDLGTGTGLIALMLAQRTDHNTQIVGIEIDPSAAEQARENVKQSKWQHKIQIIQQDIIEFTQNCGEKKQCFDLIVANPPYFAQGIDCRNVQRNVARYTQQYDHLAWLMAANQCLSEQGKIQFILPVEQAENLIESTALFCNQRCEITPKQGKVPHRMLLSFERMEKEKKVSQLMIYDQNNQYTYEFVELTREFYLKM</sequence>
<evidence type="ECO:0000256" key="1">
    <source>
        <dbReference type="ARBA" id="ARBA00022490"/>
    </source>
</evidence>
<dbReference type="GO" id="GO:0005737">
    <property type="term" value="C:cytoplasm"/>
    <property type="evidence" value="ECO:0007669"/>
    <property type="project" value="UniProtKB-SubCell"/>
</dbReference>
<keyword evidence="4 6" id="KW-0949">S-adenosyl-L-methionine</keyword>
<comment type="subcellular location">
    <subcellularLocation>
        <location evidence="6">Cytoplasm</location>
    </subcellularLocation>
</comment>
<comment type="similarity">
    <text evidence="6">Belongs to the methyltransferase superfamily. tRNA (adenine-N(6)-)-methyltransferase family.</text>
</comment>
<dbReference type="GO" id="GO:0008033">
    <property type="term" value="P:tRNA processing"/>
    <property type="evidence" value="ECO:0007669"/>
    <property type="project" value="UniProtKB-UniRule"/>
</dbReference>
<dbReference type="AlphaFoldDB" id="A0A4V2PUN9"/>
<keyword evidence="1 6" id="KW-0963">Cytoplasm</keyword>
<dbReference type="GO" id="GO:0016430">
    <property type="term" value="F:tRNA (adenine-N6)-methyltransferase activity"/>
    <property type="evidence" value="ECO:0007669"/>
    <property type="project" value="UniProtKB-UniRule"/>
</dbReference>
<dbReference type="EC" id="2.1.1.223" evidence="6"/>
<dbReference type="SUPFAM" id="SSF53335">
    <property type="entry name" value="S-adenosyl-L-methionine-dependent methyltransferases"/>
    <property type="match status" value="1"/>
</dbReference>
<keyword evidence="2 6" id="KW-0489">Methyltransferase</keyword>
<keyword evidence="9" id="KW-1185">Reference proteome</keyword>
<feature type="domain" description="Methyltransferase" evidence="7">
    <location>
        <begin position="34"/>
        <end position="136"/>
    </location>
</feature>
<name>A0A4V2PUN9_9PAST</name>
<evidence type="ECO:0000313" key="8">
    <source>
        <dbReference type="EMBL" id="TCK71301.1"/>
    </source>
</evidence>
<dbReference type="PROSITE" id="PS00092">
    <property type="entry name" value="N6_MTASE"/>
    <property type="match status" value="1"/>
</dbReference>
<proteinExistence type="inferred from homology"/>
<keyword evidence="5 6" id="KW-0819">tRNA processing</keyword>
<evidence type="ECO:0000256" key="4">
    <source>
        <dbReference type="ARBA" id="ARBA00022691"/>
    </source>
</evidence>
<evidence type="ECO:0000256" key="5">
    <source>
        <dbReference type="ARBA" id="ARBA00022694"/>
    </source>
</evidence>
<reference evidence="8 9" key="1">
    <citation type="submission" date="2019-03" db="EMBL/GenBank/DDBJ databases">
        <title>Genomic Encyclopedia of Type Strains, Phase IV (KMG-IV): sequencing the most valuable type-strain genomes for metagenomic binning, comparative biology and taxonomic classification.</title>
        <authorList>
            <person name="Goeker M."/>
        </authorList>
    </citation>
    <scope>NUCLEOTIDE SEQUENCE [LARGE SCALE GENOMIC DNA]</scope>
    <source>
        <strain evidence="8 9">DSM 10053</strain>
    </source>
</reference>
<organism evidence="8 9">
    <name type="scientific">Lonepinella koalarum</name>
    <dbReference type="NCBI Taxonomy" id="53417"/>
    <lineage>
        <taxon>Bacteria</taxon>
        <taxon>Pseudomonadati</taxon>
        <taxon>Pseudomonadota</taxon>
        <taxon>Gammaproteobacteria</taxon>
        <taxon>Pasteurellales</taxon>
        <taxon>Pasteurellaceae</taxon>
        <taxon>Lonepinella</taxon>
    </lineage>
</organism>